<reference evidence="2 3" key="1">
    <citation type="submission" date="2015-09" db="EMBL/GenBank/DDBJ databases">
        <authorList>
            <consortium name="Pathogen Informatics"/>
        </authorList>
    </citation>
    <scope>NUCLEOTIDE SEQUENCE [LARGE SCALE GENOMIC DNA]</scope>
    <source>
        <strain evidence="2 3">2789STDY5834884</strain>
    </source>
</reference>
<organism evidence="2 3">
    <name type="scientific">Agathobacter rectalis</name>
    <dbReference type="NCBI Taxonomy" id="39491"/>
    <lineage>
        <taxon>Bacteria</taxon>
        <taxon>Bacillati</taxon>
        <taxon>Bacillota</taxon>
        <taxon>Clostridia</taxon>
        <taxon>Lachnospirales</taxon>
        <taxon>Lachnospiraceae</taxon>
        <taxon>Agathobacter</taxon>
    </lineage>
</organism>
<dbReference type="Pfam" id="PF05816">
    <property type="entry name" value="TelA"/>
    <property type="match status" value="1"/>
</dbReference>
<accession>A0A174JP96</accession>
<sequence length="297" mass="33916">MEKEGNEIEVLEKNQLIVGNDDSILLFGCEAQQQLREFSKAISNQLLNSNGDLEYLIHDLLKEIDDFQVSIEKKVGIFSGSNEKKRERLIKKYNDVLVYMDKMELALKLQEAQLIKDSKLFEELSRCIDETLSSLQTAISYGNDVVNQKPKGPISDDIKEWYERLSKRLEDLGISHTVALQTKAQMKLMLGNDVQLIDKIMGAVSGTIPIWRNQITLLLGIEKMNRNLEIQTKVAEITQKYITKEKNVGRKKRRESTGLCIEKLIQTNKTLKNALDDIDSVEKKDGDIRLELSSSLK</sequence>
<dbReference type="PANTHER" id="PTHR38432">
    <property type="entry name" value="TELA-LIKE PROTEIN SAOUHSC_01408"/>
    <property type="match status" value="1"/>
</dbReference>
<dbReference type="EMBL" id="CZAJ01000012">
    <property type="protein sequence ID" value="CUO98869.1"/>
    <property type="molecule type" value="Genomic_DNA"/>
</dbReference>
<evidence type="ECO:0000256" key="1">
    <source>
        <dbReference type="ARBA" id="ARBA00005541"/>
    </source>
</evidence>
<dbReference type="Proteomes" id="UP000095602">
    <property type="component" value="Unassembled WGS sequence"/>
</dbReference>
<comment type="similarity">
    <text evidence="1">Belongs to the TelA family.</text>
</comment>
<proteinExistence type="inferred from homology"/>
<dbReference type="PANTHER" id="PTHR38432:SF1">
    <property type="entry name" value="TELA-LIKE PROTEIN SAOUHSC_01408"/>
    <property type="match status" value="1"/>
</dbReference>
<gene>
    <name evidence="2" type="ORF">ERS852497_01505</name>
</gene>
<name>A0A174JP96_9FIRM</name>
<protein>
    <submittedName>
        <fullName evidence="2">TelA-like protein SA1238</fullName>
    </submittedName>
</protein>
<dbReference type="AlphaFoldDB" id="A0A174JP96"/>
<evidence type="ECO:0000313" key="3">
    <source>
        <dbReference type="Proteomes" id="UP000095602"/>
    </source>
</evidence>
<dbReference type="InterPro" id="IPR008863">
    <property type="entry name" value="Toxic_anion-R_TelA"/>
</dbReference>
<dbReference type="RefSeq" id="WP_055273685.1">
    <property type="nucleotide sequence ID" value="NZ_CZAJ01000012.1"/>
</dbReference>
<evidence type="ECO:0000313" key="2">
    <source>
        <dbReference type="EMBL" id="CUO98869.1"/>
    </source>
</evidence>